<dbReference type="KEGG" id="pact:CA264_06630"/>
<name>A0A1X9YQJ6_9BACT</name>
<protein>
    <submittedName>
        <fullName evidence="1">Uncharacterized protein</fullName>
    </submittedName>
</protein>
<keyword evidence="2" id="KW-1185">Reference proteome</keyword>
<dbReference type="EMBL" id="CP021235">
    <property type="protein sequence ID" value="ARS35145.1"/>
    <property type="molecule type" value="Genomic_DNA"/>
</dbReference>
<sequence>MGSIKYRLKQIFLSQGQVATCLHRAGGIICLNQDFQDERMYGMMLALRSSFILRSQHHPVYLL</sequence>
<reference evidence="2" key="1">
    <citation type="submission" date="2017-05" db="EMBL/GenBank/DDBJ databases">
        <authorList>
            <person name="Ray J."/>
            <person name="Price M."/>
            <person name="Deutschbauer A."/>
        </authorList>
    </citation>
    <scope>NUCLEOTIDE SEQUENCE [LARGE SCALE GENOMIC DNA]</scope>
    <source>
        <strain evidence="2">DSM 19842</strain>
    </source>
</reference>
<proteinExistence type="predicted"/>
<dbReference type="AlphaFoldDB" id="A0A1X9YQJ6"/>
<evidence type="ECO:0000313" key="1">
    <source>
        <dbReference type="EMBL" id="ARS35145.1"/>
    </source>
</evidence>
<organism evidence="1 2">
    <name type="scientific">Pontibacter actiniarum</name>
    <dbReference type="NCBI Taxonomy" id="323450"/>
    <lineage>
        <taxon>Bacteria</taxon>
        <taxon>Pseudomonadati</taxon>
        <taxon>Bacteroidota</taxon>
        <taxon>Cytophagia</taxon>
        <taxon>Cytophagales</taxon>
        <taxon>Hymenobacteraceae</taxon>
        <taxon>Pontibacter</taxon>
    </lineage>
</organism>
<accession>A0A1X9YQJ6</accession>
<dbReference type="Proteomes" id="UP000266292">
    <property type="component" value="Chromosome"/>
</dbReference>
<evidence type="ECO:0000313" key="2">
    <source>
        <dbReference type="Proteomes" id="UP000266292"/>
    </source>
</evidence>
<gene>
    <name evidence="1" type="ORF">CA264_06630</name>
</gene>